<feature type="transmembrane region" description="Helical" evidence="4">
    <location>
        <begin position="148"/>
        <end position="170"/>
    </location>
</feature>
<evidence type="ECO:0000313" key="6">
    <source>
        <dbReference type="Proteomes" id="UP000438991"/>
    </source>
</evidence>
<evidence type="ECO:0000313" key="5">
    <source>
        <dbReference type="EMBL" id="MTW17169.1"/>
    </source>
</evidence>
<dbReference type="GO" id="GO:0019531">
    <property type="term" value="F:oxalate transmembrane transporter activity"/>
    <property type="evidence" value="ECO:0007669"/>
    <property type="project" value="InterPro"/>
</dbReference>
<keyword evidence="3 4" id="KW-0472">Membrane</keyword>
<dbReference type="InterPro" id="IPR050327">
    <property type="entry name" value="Proton-linked_MCT"/>
</dbReference>
<dbReference type="AlphaFoldDB" id="A0A327KBJ9"/>
<dbReference type="InterPro" id="IPR020846">
    <property type="entry name" value="MFS_dom"/>
</dbReference>
<feature type="transmembrane region" description="Helical" evidence="4">
    <location>
        <begin position="182"/>
        <end position="200"/>
    </location>
</feature>
<comment type="caution">
    <text evidence="5">The sequence shown here is derived from an EMBL/GenBank/DDBJ whole genome shotgun (WGS) entry which is preliminary data.</text>
</comment>
<feature type="transmembrane region" description="Helical" evidence="4">
    <location>
        <begin position="269"/>
        <end position="287"/>
    </location>
</feature>
<evidence type="ECO:0000256" key="1">
    <source>
        <dbReference type="ARBA" id="ARBA00022692"/>
    </source>
</evidence>
<evidence type="ECO:0000256" key="4">
    <source>
        <dbReference type="SAM" id="Phobius"/>
    </source>
</evidence>
<organism evidence="5 6">
    <name type="scientific">Rhodoplanes serenus</name>
    <dbReference type="NCBI Taxonomy" id="200615"/>
    <lineage>
        <taxon>Bacteria</taxon>
        <taxon>Pseudomonadati</taxon>
        <taxon>Pseudomonadota</taxon>
        <taxon>Alphaproteobacteria</taxon>
        <taxon>Hyphomicrobiales</taxon>
        <taxon>Nitrobacteraceae</taxon>
        <taxon>Rhodoplanes</taxon>
    </lineage>
</organism>
<keyword evidence="1 4" id="KW-0812">Transmembrane</keyword>
<feature type="transmembrane region" description="Helical" evidence="4">
    <location>
        <begin position="394"/>
        <end position="416"/>
    </location>
</feature>
<dbReference type="CDD" id="cd17353">
    <property type="entry name" value="MFS_OFA_like"/>
    <property type="match status" value="1"/>
</dbReference>
<proteinExistence type="predicted"/>
<dbReference type="PROSITE" id="PS50850">
    <property type="entry name" value="MFS"/>
    <property type="match status" value="1"/>
</dbReference>
<reference evidence="5 6" key="1">
    <citation type="submission" date="2019-11" db="EMBL/GenBank/DDBJ databases">
        <title>Whole-genome sequence of Rhodoplanes serenus DSM 18633, type strain.</title>
        <authorList>
            <person name="Kyndt J.A."/>
            <person name="Meyer T.E."/>
        </authorList>
    </citation>
    <scope>NUCLEOTIDE SEQUENCE [LARGE SCALE GENOMIC DNA]</scope>
    <source>
        <strain evidence="5 6">DSM 18633</strain>
    </source>
</reference>
<dbReference type="GO" id="GO:0016020">
    <property type="term" value="C:membrane"/>
    <property type="evidence" value="ECO:0007669"/>
    <property type="project" value="InterPro"/>
</dbReference>
<dbReference type="EMBL" id="WNKV01000009">
    <property type="protein sequence ID" value="MTW17169.1"/>
    <property type="molecule type" value="Genomic_DNA"/>
</dbReference>
<dbReference type="PANTHER" id="PTHR11360:SF304">
    <property type="entry name" value="MFS DOMAIN-CONTAINING PROTEIN"/>
    <property type="match status" value="1"/>
</dbReference>
<gene>
    <name evidence="5" type="primary">oxlT</name>
    <name evidence="5" type="ORF">GJ689_13245</name>
</gene>
<feature type="transmembrane region" description="Helical" evidence="4">
    <location>
        <begin position="308"/>
        <end position="325"/>
    </location>
</feature>
<evidence type="ECO:0000256" key="2">
    <source>
        <dbReference type="ARBA" id="ARBA00022989"/>
    </source>
</evidence>
<dbReference type="PANTHER" id="PTHR11360">
    <property type="entry name" value="MONOCARBOXYLATE TRANSPORTER"/>
    <property type="match status" value="1"/>
</dbReference>
<feature type="transmembrane region" description="Helical" evidence="4">
    <location>
        <begin position="231"/>
        <end position="257"/>
    </location>
</feature>
<keyword evidence="2 4" id="KW-1133">Transmembrane helix</keyword>
<feature type="transmembrane region" description="Helical" evidence="4">
    <location>
        <begin position="65"/>
        <end position="85"/>
    </location>
</feature>
<feature type="transmembrane region" description="Helical" evidence="4">
    <location>
        <begin position="117"/>
        <end position="136"/>
    </location>
</feature>
<dbReference type="Pfam" id="PF07690">
    <property type="entry name" value="MFS_1"/>
    <property type="match status" value="2"/>
</dbReference>
<dbReference type="InterPro" id="IPR011701">
    <property type="entry name" value="MFS"/>
</dbReference>
<dbReference type="InterPro" id="IPR026355">
    <property type="entry name" value="Oxa/Form_antiport"/>
</dbReference>
<dbReference type="Proteomes" id="UP000438991">
    <property type="component" value="Unassembled WGS sequence"/>
</dbReference>
<sequence length="442" mass="47302">MENEVSTETLTPPRSGSASAGNYRWLQLALGIICMVAVANVQYSWTLFVPEIQKTYGWSRASIQTAFTIFVIIQTWVTPVVGVGIDRFGPRPIAMLGGTAAGLAWIMNSFASSLTGFYIGAAIGGIGASCINACAVNNALKWFPDRRGLAVGLSAAGYGSGTIITTLPIANMIQSSGISTTFLTFGIIQGLVIVAAGLFLRAPRKDQVSYSTKLVQSRRDYTLGEAIRTPVLWVLMVMFTCTITGGLMAVAQLSLIAQDFGVKDIHVNVYFFSMAALPFALMLDRFMNGLSRPFFGWVSDTIGREKTMFIAFSLESIGILALATFGSNPWLFVILSGVVFLAWGEVYSLFGAITGDAFGTKHAGKIYGILFLSKGFAALFVPVGNLIMEATGSWATVLYIVASLDFIAATSALFILRPLLLRHHAKDATTNAAMASVGKPAH</sequence>
<dbReference type="Gene3D" id="1.20.1250.20">
    <property type="entry name" value="MFS general substrate transporter like domains"/>
    <property type="match status" value="2"/>
</dbReference>
<evidence type="ECO:0000256" key="3">
    <source>
        <dbReference type="ARBA" id="ARBA00023136"/>
    </source>
</evidence>
<feature type="transmembrane region" description="Helical" evidence="4">
    <location>
        <begin position="366"/>
        <end position="388"/>
    </location>
</feature>
<feature type="transmembrane region" description="Helical" evidence="4">
    <location>
        <begin position="92"/>
        <end position="111"/>
    </location>
</feature>
<accession>A0A327KBJ9</accession>
<protein>
    <submittedName>
        <fullName evidence="5">Oxalate/formate MFS antiporter</fullName>
    </submittedName>
</protein>
<feature type="transmembrane region" description="Helical" evidence="4">
    <location>
        <begin position="331"/>
        <end position="354"/>
    </location>
</feature>
<name>A0A327KBJ9_9BRAD</name>
<dbReference type="InterPro" id="IPR036259">
    <property type="entry name" value="MFS_trans_sf"/>
</dbReference>
<dbReference type="SUPFAM" id="SSF103473">
    <property type="entry name" value="MFS general substrate transporter"/>
    <property type="match status" value="1"/>
</dbReference>
<dbReference type="NCBIfam" id="TIGR04259">
    <property type="entry name" value="oxa_formateAnti"/>
    <property type="match status" value="1"/>
</dbReference>
<feature type="transmembrane region" description="Helical" evidence="4">
    <location>
        <begin position="25"/>
        <end position="45"/>
    </location>
</feature>